<feature type="compositionally biased region" description="Polar residues" evidence="1">
    <location>
        <begin position="189"/>
        <end position="198"/>
    </location>
</feature>
<evidence type="ECO:0000256" key="1">
    <source>
        <dbReference type="SAM" id="MobiDB-lite"/>
    </source>
</evidence>
<dbReference type="AlphaFoldDB" id="A0A2P6NXY9"/>
<gene>
    <name evidence="2" type="ORF">PROFUN_00289</name>
</gene>
<name>A0A2P6NXY9_9EUKA</name>
<dbReference type="EMBL" id="MDYQ01000007">
    <property type="protein sequence ID" value="PRP88821.1"/>
    <property type="molecule type" value="Genomic_DNA"/>
</dbReference>
<reference evidence="2 3" key="1">
    <citation type="journal article" date="2018" name="Genome Biol. Evol.">
        <title>Multiple Roots of Fruiting Body Formation in Amoebozoa.</title>
        <authorList>
            <person name="Hillmann F."/>
            <person name="Forbes G."/>
            <person name="Novohradska S."/>
            <person name="Ferling I."/>
            <person name="Riege K."/>
            <person name="Groth M."/>
            <person name="Westermann M."/>
            <person name="Marz M."/>
            <person name="Spaller T."/>
            <person name="Winckler T."/>
            <person name="Schaap P."/>
            <person name="Glockner G."/>
        </authorList>
    </citation>
    <scope>NUCLEOTIDE SEQUENCE [LARGE SCALE GENOMIC DNA]</scope>
    <source>
        <strain evidence="2 3">Jena</strain>
    </source>
</reference>
<evidence type="ECO:0000313" key="2">
    <source>
        <dbReference type="EMBL" id="PRP88821.1"/>
    </source>
</evidence>
<feature type="region of interest" description="Disordered" evidence="1">
    <location>
        <begin position="180"/>
        <end position="204"/>
    </location>
</feature>
<sequence length="204" mass="23252">MQDTSFVTGPPLQLVMQWIDEMWAEECAPPATEPQDVVVENLEDMLFCQQDFQLLEPLRTRQRKSYEGESRFLTPRPVIALNPNSPLANRLRRCTVSVKLLDIHGSPLHCQEQMHLYGPYGKETLLSIPHSRTAPISVKISGKCDLRALRLGFTIEYETDDGYCGRTYLTSNEVHLARKQCPPKRGTPSRGSHVNMLQRNVKCE</sequence>
<proteinExistence type="predicted"/>
<comment type="caution">
    <text evidence="2">The sequence shown here is derived from an EMBL/GenBank/DDBJ whole genome shotgun (WGS) entry which is preliminary data.</text>
</comment>
<dbReference type="InParanoid" id="A0A2P6NXY9"/>
<dbReference type="Proteomes" id="UP000241769">
    <property type="component" value="Unassembled WGS sequence"/>
</dbReference>
<protein>
    <submittedName>
        <fullName evidence="2">Uncharacterized protein</fullName>
    </submittedName>
</protein>
<accession>A0A2P6NXY9</accession>
<keyword evidence="3" id="KW-1185">Reference proteome</keyword>
<evidence type="ECO:0000313" key="3">
    <source>
        <dbReference type="Proteomes" id="UP000241769"/>
    </source>
</evidence>
<organism evidence="2 3">
    <name type="scientific">Planoprotostelium fungivorum</name>
    <dbReference type="NCBI Taxonomy" id="1890364"/>
    <lineage>
        <taxon>Eukaryota</taxon>
        <taxon>Amoebozoa</taxon>
        <taxon>Evosea</taxon>
        <taxon>Variosea</taxon>
        <taxon>Cavosteliida</taxon>
        <taxon>Cavosteliaceae</taxon>
        <taxon>Planoprotostelium</taxon>
    </lineage>
</organism>